<dbReference type="InterPro" id="IPR024747">
    <property type="entry name" value="Pyridox_Oxase-rel"/>
</dbReference>
<name>A0A917PF44_9DEIO</name>
<dbReference type="PANTHER" id="PTHR34071">
    <property type="entry name" value="5-NITROIMIDAZOLE ANTIBIOTICS RESISTANCE PROTEIN, NIMA-FAMILY-RELATED PROTEIN-RELATED"/>
    <property type="match status" value="1"/>
</dbReference>
<keyword evidence="3" id="KW-1185">Reference proteome</keyword>
<evidence type="ECO:0000313" key="3">
    <source>
        <dbReference type="Proteomes" id="UP000635726"/>
    </source>
</evidence>
<protein>
    <submittedName>
        <fullName evidence="2">NimA</fullName>
    </submittedName>
</protein>
<dbReference type="Gene3D" id="2.30.110.10">
    <property type="entry name" value="Electron Transport, Fmn-binding Protein, Chain A"/>
    <property type="match status" value="1"/>
</dbReference>
<organism evidence="2 3">
    <name type="scientific">Deinococcus aquiradiocola</name>
    <dbReference type="NCBI Taxonomy" id="393059"/>
    <lineage>
        <taxon>Bacteria</taxon>
        <taxon>Thermotogati</taxon>
        <taxon>Deinococcota</taxon>
        <taxon>Deinococci</taxon>
        <taxon>Deinococcales</taxon>
        <taxon>Deinococcaceae</taxon>
        <taxon>Deinococcus</taxon>
    </lineage>
</organism>
<reference evidence="2" key="2">
    <citation type="submission" date="2020-09" db="EMBL/GenBank/DDBJ databases">
        <authorList>
            <person name="Sun Q."/>
            <person name="Ohkuma M."/>
        </authorList>
    </citation>
    <scope>NUCLEOTIDE SEQUENCE</scope>
    <source>
        <strain evidence="2">JCM 14371</strain>
    </source>
</reference>
<dbReference type="Proteomes" id="UP000635726">
    <property type="component" value="Unassembled WGS sequence"/>
</dbReference>
<dbReference type="AlphaFoldDB" id="A0A917PF44"/>
<dbReference type="Pfam" id="PF12900">
    <property type="entry name" value="Pyridox_ox_2"/>
    <property type="match status" value="1"/>
</dbReference>
<gene>
    <name evidence="2" type="ORF">GCM10008939_17230</name>
</gene>
<evidence type="ECO:0000256" key="1">
    <source>
        <dbReference type="SAM" id="MobiDB-lite"/>
    </source>
</evidence>
<reference evidence="2" key="1">
    <citation type="journal article" date="2014" name="Int. J. Syst. Evol. Microbiol.">
        <title>Complete genome sequence of Corynebacterium casei LMG S-19264T (=DSM 44701T), isolated from a smear-ripened cheese.</title>
        <authorList>
            <consortium name="US DOE Joint Genome Institute (JGI-PGF)"/>
            <person name="Walter F."/>
            <person name="Albersmeier A."/>
            <person name="Kalinowski J."/>
            <person name="Ruckert C."/>
        </authorList>
    </citation>
    <scope>NUCLEOTIDE SEQUENCE</scope>
    <source>
        <strain evidence="2">JCM 14371</strain>
    </source>
</reference>
<dbReference type="InterPro" id="IPR012349">
    <property type="entry name" value="Split_barrel_FMN-bd"/>
</dbReference>
<dbReference type="EMBL" id="BMOE01000004">
    <property type="protein sequence ID" value="GGJ73503.1"/>
    <property type="molecule type" value="Genomic_DNA"/>
</dbReference>
<feature type="region of interest" description="Disordered" evidence="1">
    <location>
        <begin position="172"/>
        <end position="199"/>
    </location>
</feature>
<comment type="caution">
    <text evidence="2">The sequence shown here is derived from an EMBL/GenBank/DDBJ whole genome shotgun (WGS) entry which is preliminary data.</text>
</comment>
<accession>A0A917PF44</accession>
<sequence length="199" mass="22710">MSYYDPATRSPTLSRRPGNRRDDAWTAALLSRLQVCRVATRWDDWAFINPTTFVYRPATHDLIFHSNLAGRLRANADRAHDRDEHVCFEASEFGRLLPSNHPLELSIQYRSVIAFGPVTLLDGDDARHALTDLCARMFPQLRPGTDMKPISDDDLARTSVYRLQISEWSGKENWPDAADQTDEWPALSPHLLRPEDPTP</sequence>
<dbReference type="RefSeq" id="WP_188962303.1">
    <property type="nucleotide sequence ID" value="NZ_BMOE01000004.1"/>
</dbReference>
<evidence type="ECO:0000313" key="2">
    <source>
        <dbReference type="EMBL" id="GGJ73503.1"/>
    </source>
</evidence>
<dbReference type="PANTHER" id="PTHR34071:SF2">
    <property type="entry name" value="FLAVIN-NUCLEOTIDE-BINDING PROTEIN"/>
    <property type="match status" value="1"/>
</dbReference>
<proteinExistence type="predicted"/>
<dbReference type="SUPFAM" id="SSF50475">
    <property type="entry name" value="FMN-binding split barrel"/>
    <property type="match status" value="1"/>
</dbReference>